<evidence type="ECO:0000256" key="1">
    <source>
        <dbReference type="ARBA" id="ARBA00023015"/>
    </source>
</evidence>
<dbReference type="OrthoDB" id="2143914at2759"/>
<evidence type="ECO:0000259" key="6">
    <source>
        <dbReference type="PROSITE" id="PS50090"/>
    </source>
</evidence>
<dbReference type="GO" id="GO:0000978">
    <property type="term" value="F:RNA polymerase II cis-regulatory region sequence-specific DNA binding"/>
    <property type="evidence" value="ECO:0007669"/>
    <property type="project" value="TreeGrafter"/>
</dbReference>
<dbReference type="GO" id="GO:0042796">
    <property type="term" value="P:snRNA transcription by RNA polymerase III"/>
    <property type="evidence" value="ECO:0007669"/>
    <property type="project" value="TreeGrafter"/>
</dbReference>
<dbReference type="Pfam" id="PF00249">
    <property type="entry name" value="Myb_DNA-binding"/>
    <property type="match status" value="1"/>
</dbReference>
<feature type="compositionally biased region" description="Basic and acidic residues" evidence="5">
    <location>
        <begin position="235"/>
        <end position="250"/>
    </location>
</feature>
<dbReference type="PANTHER" id="PTHR46621">
    <property type="entry name" value="SNRNA-ACTIVATING PROTEIN COMPLEX SUBUNIT 4"/>
    <property type="match status" value="1"/>
</dbReference>
<evidence type="ECO:0000313" key="9">
    <source>
        <dbReference type="Proteomes" id="UP000324585"/>
    </source>
</evidence>
<dbReference type="SMART" id="SM00717">
    <property type="entry name" value="SANT"/>
    <property type="match status" value="2"/>
</dbReference>
<protein>
    <submittedName>
        <fullName evidence="8">Transcription factor MYB44</fullName>
    </submittedName>
</protein>
<dbReference type="Proteomes" id="UP000324585">
    <property type="component" value="Unassembled WGS sequence"/>
</dbReference>
<evidence type="ECO:0000313" key="8">
    <source>
        <dbReference type="EMBL" id="KAA8492070.1"/>
    </source>
</evidence>
<dbReference type="PROSITE" id="PS51294">
    <property type="entry name" value="HTH_MYB"/>
    <property type="match status" value="1"/>
</dbReference>
<dbReference type="AlphaFoldDB" id="A0A5J4YMB2"/>
<evidence type="ECO:0000259" key="7">
    <source>
        <dbReference type="PROSITE" id="PS51294"/>
    </source>
</evidence>
<dbReference type="GO" id="GO:0001006">
    <property type="term" value="F:RNA polymerase III type 3 promoter sequence-specific DNA binding"/>
    <property type="evidence" value="ECO:0007669"/>
    <property type="project" value="TreeGrafter"/>
</dbReference>
<dbReference type="InterPro" id="IPR051575">
    <property type="entry name" value="Myb-like_DNA-bd"/>
</dbReference>
<feature type="region of interest" description="Disordered" evidence="5">
    <location>
        <begin position="208"/>
        <end position="362"/>
    </location>
</feature>
<accession>A0A5J4YMB2</accession>
<dbReference type="Gene3D" id="1.10.10.60">
    <property type="entry name" value="Homeodomain-like"/>
    <property type="match status" value="2"/>
</dbReference>
<proteinExistence type="predicted"/>
<feature type="region of interest" description="Disordered" evidence="5">
    <location>
        <begin position="1"/>
        <end position="73"/>
    </location>
</feature>
<dbReference type="CDD" id="cd00167">
    <property type="entry name" value="SANT"/>
    <property type="match status" value="1"/>
</dbReference>
<dbReference type="GO" id="GO:0042795">
    <property type="term" value="P:snRNA transcription by RNA polymerase II"/>
    <property type="evidence" value="ECO:0007669"/>
    <property type="project" value="TreeGrafter"/>
</dbReference>
<dbReference type="PANTHER" id="PTHR46621:SF1">
    <property type="entry name" value="SNRNA-ACTIVATING PROTEIN COMPLEX SUBUNIT 4"/>
    <property type="match status" value="1"/>
</dbReference>
<keyword evidence="9" id="KW-1185">Reference proteome</keyword>
<feature type="domain" description="Myb-like" evidence="6">
    <location>
        <begin position="358"/>
        <end position="411"/>
    </location>
</feature>
<gene>
    <name evidence="8" type="ORF">FVE85_3508</name>
</gene>
<evidence type="ECO:0000256" key="4">
    <source>
        <dbReference type="ARBA" id="ARBA00023242"/>
    </source>
</evidence>
<keyword evidence="3" id="KW-0804">Transcription</keyword>
<keyword evidence="4" id="KW-0539">Nucleus</keyword>
<feature type="region of interest" description="Disordered" evidence="5">
    <location>
        <begin position="149"/>
        <end position="181"/>
    </location>
</feature>
<dbReference type="InterPro" id="IPR009057">
    <property type="entry name" value="Homeodomain-like_sf"/>
</dbReference>
<dbReference type="PROSITE" id="PS50090">
    <property type="entry name" value="MYB_LIKE"/>
    <property type="match status" value="1"/>
</dbReference>
<feature type="domain" description="HTH myb-type" evidence="7">
    <location>
        <begin position="358"/>
        <end position="415"/>
    </location>
</feature>
<dbReference type="EMBL" id="VRMN01000010">
    <property type="protein sequence ID" value="KAA8492070.1"/>
    <property type="molecule type" value="Genomic_DNA"/>
</dbReference>
<keyword evidence="2" id="KW-0238">DNA-binding</keyword>
<name>A0A5J4YMB2_PORPP</name>
<organism evidence="8 9">
    <name type="scientific">Porphyridium purpureum</name>
    <name type="common">Red alga</name>
    <name type="synonym">Porphyridium cruentum</name>
    <dbReference type="NCBI Taxonomy" id="35688"/>
    <lineage>
        <taxon>Eukaryota</taxon>
        <taxon>Rhodophyta</taxon>
        <taxon>Bangiophyceae</taxon>
        <taxon>Porphyridiales</taxon>
        <taxon>Porphyridiaceae</taxon>
        <taxon>Porphyridium</taxon>
    </lineage>
</organism>
<dbReference type="InterPro" id="IPR017930">
    <property type="entry name" value="Myb_dom"/>
</dbReference>
<evidence type="ECO:0000256" key="3">
    <source>
        <dbReference type="ARBA" id="ARBA00023163"/>
    </source>
</evidence>
<evidence type="ECO:0000256" key="5">
    <source>
        <dbReference type="SAM" id="MobiDB-lite"/>
    </source>
</evidence>
<comment type="caution">
    <text evidence="8">The sequence shown here is derived from an EMBL/GenBank/DDBJ whole genome shotgun (WGS) entry which is preliminary data.</text>
</comment>
<feature type="compositionally biased region" description="Basic and acidic residues" evidence="5">
    <location>
        <begin position="319"/>
        <end position="338"/>
    </location>
</feature>
<feature type="compositionally biased region" description="Low complexity" evidence="5">
    <location>
        <begin position="208"/>
        <end position="222"/>
    </location>
</feature>
<feature type="compositionally biased region" description="Low complexity" evidence="5">
    <location>
        <begin position="1"/>
        <end position="18"/>
    </location>
</feature>
<keyword evidence="1" id="KW-0805">Transcription regulation</keyword>
<reference evidence="9" key="1">
    <citation type="journal article" date="2019" name="Nat. Commun.">
        <title>Expansion of phycobilisome linker gene families in mesophilic red algae.</title>
        <authorList>
            <person name="Lee J."/>
            <person name="Kim D."/>
            <person name="Bhattacharya D."/>
            <person name="Yoon H.S."/>
        </authorList>
    </citation>
    <scope>NUCLEOTIDE SEQUENCE [LARGE SCALE GENOMIC DNA]</scope>
    <source>
        <strain evidence="9">CCMP 1328</strain>
    </source>
</reference>
<sequence length="516" mass="57809">MESTKDSSGTDSRASSASYENDLTEARPPKEPALNIRQRTMPNRRAEQAQQGTESFQPWAPQQLLHRREPKFEQAAGPVLPPLLEAFPFLHVEPLDQIMERNLKRQKQEQFKVSSQVPIQGPFLAPWRQISRDTQHVEMPGHAATYSAFPGSGLATSPSRDSGIGSSKAHAGAHSPPSPLQSCRAREKINREHAAAAVFADPSWHRISSLSSPPAVPSAMPSFRCFAGDPQLRPSRRDEPQGQEGRHMADSRQQPAAGEPGASLEPIAIAPRMEQSAPRSERAMAAQADMVPQRGAEASSAKDTTKDLSKPSGKAMFSRLDKGKQPLRNEEPSERERPGGSQAQKPVAEAEMAVSAPTARKPKHYWTAEEDETLMRAVKKHGARNWGYLARHYFQLRRSELQLRARWAYVLQRRGFVRTFTAQEDEYILRSYHERGAQWSVFARELTNCTDQDVKLRFRKLRNAPCHSKKGWIQQHSSLQSTLQSANLRCYALYVCAALRIHPSTRLVQTLLRPCS</sequence>
<evidence type="ECO:0000256" key="2">
    <source>
        <dbReference type="ARBA" id="ARBA00023125"/>
    </source>
</evidence>
<dbReference type="GO" id="GO:0019185">
    <property type="term" value="C:snRNA-activating protein complex"/>
    <property type="evidence" value="ECO:0007669"/>
    <property type="project" value="TreeGrafter"/>
</dbReference>
<dbReference type="SUPFAM" id="SSF46689">
    <property type="entry name" value="Homeodomain-like"/>
    <property type="match status" value="1"/>
</dbReference>
<dbReference type="InterPro" id="IPR001005">
    <property type="entry name" value="SANT/Myb"/>
</dbReference>